<proteinExistence type="predicted"/>
<reference evidence="1 2" key="1">
    <citation type="journal article" date="2015" name="Fungal Genet. Biol.">
        <title>Evolution of novel wood decay mechanisms in Agaricales revealed by the genome sequences of Fistulina hepatica and Cylindrobasidium torrendii.</title>
        <authorList>
            <person name="Floudas D."/>
            <person name="Held B.W."/>
            <person name="Riley R."/>
            <person name="Nagy L.G."/>
            <person name="Koehler G."/>
            <person name="Ransdell A.S."/>
            <person name="Younus H."/>
            <person name="Chow J."/>
            <person name="Chiniquy J."/>
            <person name="Lipzen A."/>
            <person name="Tritt A."/>
            <person name="Sun H."/>
            <person name="Haridas S."/>
            <person name="LaButti K."/>
            <person name="Ohm R.A."/>
            <person name="Kues U."/>
            <person name="Blanchette R.A."/>
            <person name="Grigoriev I.V."/>
            <person name="Minto R.E."/>
            <person name="Hibbett D.S."/>
        </authorList>
    </citation>
    <scope>NUCLEOTIDE SEQUENCE [LARGE SCALE GENOMIC DNA]</scope>
    <source>
        <strain evidence="1 2">FP15055 ss-10</strain>
    </source>
</reference>
<organism evidence="1 2">
    <name type="scientific">Cylindrobasidium torrendii FP15055 ss-10</name>
    <dbReference type="NCBI Taxonomy" id="1314674"/>
    <lineage>
        <taxon>Eukaryota</taxon>
        <taxon>Fungi</taxon>
        <taxon>Dikarya</taxon>
        <taxon>Basidiomycota</taxon>
        <taxon>Agaricomycotina</taxon>
        <taxon>Agaricomycetes</taxon>
        <taxon>Agaricomycetidae</taxon>
        <taxon>Agaricales</taxon>
        <taxon>Marasmiineae</taxon>
        <taxon>Physalacriaceae</taxon>
        <taxon>Cylindrobasidium</taxon>
    </lineage>
</organism>
<dbReference type="Proteomes" id="UP000054007">
    <property type="component" value="Unassembled WGS sequence"/>
</dbReference>
<sequence length="102" mass="12034">MRKPTSTQIEMDWNVWRETTTKKWQCTICRYEPVFDTAHGAKRHHRGLRHLDRLKRYYEPPQPPLTPPANPLSISPSGLSAFDLESYNLLRALEKRDNFPDL</sequence>
<gene>
    <name evidence="1" type="ORF">CYLTODRAFT_425849</name>
</gene>
<evidence type="ECO:0000313" key="1">
    <source>
        <dbReference type="EMBL" id="KIY63721.1"/>
    </source>
</evidence>
<protein>
    <submittedName>
        <fullName evidence="1">Uncharacterized protein</fullName>
    </submittedName>
</protein>
<evidence type="ECO:0000313" key="2">
    <source>
        <dbReference type="Proteomes" id="UP000054007"/>
    </source>
</evidence>
<name>A0A0D7B2I0_9AGAR</name>
<dbReference type="InterPro" id="IPR036236">
    <property type="entry name" value="Znf_C2H2_sf"/>
</dbReference>
<dbReference type="EMBL" id="KN880677">
    <property type="protein sequence ID" value="KIY63721.1"/>
    <property type="molecule type" value="Genomic_DNA"/>
</dbReference>
<dbReference type="AlphaFoldDB" id="A0A0D7B2I0"/>
<dbReference type="SUPFAM" id="SSF57667">
    <property type="entry name" value="beta-beta-alpha zinc fingers"/>
    <property type="match status" value="1"/>
</dbReference>
<accession>A0A0D7B2I0</accession>
<keyword evidence="2" id="KW-1185">Reference proteome</keyword>